<dbReference type="STRING" id="37653.A0A0L8FWG2"/>
<dbReference type="InterPro" id="IPR029526">
    <property type="entry name" value="PGBD"/>
</dbReference>
<name>A0A0L8FWG2_OCTBM</name>
<feature type="region of interest" description="Disordered" evidence="1">
    <location>
        <begin position="1"/>
        <end position="62"/>
    </location>
</feature>
<feature type="compositionally biased region" description="Acidic residues" evidence="1">
    <location>
        <begin position="24"/>
        <end position="41"/>
    </location>
</feature>
<evidence type="ECO:0000313" key="3">
    <source>
        <dbReference type="EMBL" id="KOF68954.1"/>
    </source>
</evidence>
<dbReference type="AlphaFoldDB" id="A0A0L8FWG2"/>
<organism evidence="3">
    <name type="scientific">Octopus bimaculoides</name>
    <name type="common">California two-spotted octopus</name>
    <dbReference type="NCBI Taxonomy" id="37653"/>
    <lineage>
        <taxon>Eukaryota</taxon>
        <taxon>Metazoa</taxon>
        <taxon>Spiralia</taxon>
        <taxon>Lophotrochozoa</taxon>
        <taxon>Mollusca</taxon>
        <taxon>Cephalopoda</taxon>
        <taxon>Coleoidea</taxon>
        <taxon>Octopodiformes</taxon>
        <taxon>Octopoda</taxon>
        <taxon>Incirrata</taxon>
        <taxon>Octopodidae</taxon>
        <taxon>Octopus</taxon>
    </lineage>
</organism>
<feature type="domain" description="PiggyBac transposable element-derived protein" evidence="2">
    <location>
        <begin position="84"/>
        <end position="168"/>
    </location>
</feature>
<reference evidence="3" key="1">
    <citation type="submission" date="2015-07" db="EMBL/GenBank/DDBJ databases">
        <title>MeaNS - Measles Nucleotide Surveillance Program.</title>
        <authorList>
            <person name="Tran T."/>
            <person name="Druce J."/>
        </authorList>
    </citation>
    <scope>NUCLEOTIDE SEQUENCE</scope>
    <source>
        <strain evidence="3">UCB-OBI-ISO-001</strain>
        <tissue evidence="3">Gonad</tissue>
    </source>
</reference>
<proteinExistence type="predicted"/>
<evidence type="ECO:0000259" key="2">
    <source>
        <dbReference type="Pfam" id="PF13843"/>
    </source>
</evidence>
<accession>A0A0L8FWG2</accession>
<dbReference type="PANTHER" id="PTHR46599:SF3">
    <property type="entry name" value="PIGGYBAC TRANSPOSABLE ELEMENT-DERIVED PROTEIN 4"/>
    <property type="match status" value="1"/>
</dbReference>
<dbReference type="PANTHER" id="PTHR46599">
    <property type="entry name" value="PIGGYBAC TRANSPOSABLE ELEMENT-DERIVED PROTEIN 4"/>
    <property type="match status" value="1"/>
</dbReference>
<sequence>MSPKCKVQRHKELVPGCSSHHDDYDDDDIEPDYDSSPESDYQESVSKSDDEPPQPVGIVRDSSSFLDPDEQLAVYVGRPCDTGLIEHICTDTSRYATVNHCSTQQSHSRKWVDVTPDELDLFLSLVILMGMYPKPDMKLYWTRNPVLQTPFFYSMMPHDQFEQILHNL</sequence>
<protein>
    <recommendedName>
        <fullName evidence="2">PiggyBac transposable element-derived protein domain-containing protein</fullName>
    </recommendedName>
</protein>
<evidence type="ECO:0000256" key="1">
    <source>
        <dbReference type="SAM" id="MobiDB-lite"/>
    </source>
</evidence>
<gene>
    <name evidence="3" type="ORF">OCBIM_22006105mg</name>
</gene>
<dbReference type="EMBL" id="KQ425821">
    <property type="protein sequence ID" value="KOF68954.1"/>
    <property type="molecule type" value="Genomic_DNA"/>
</dbReference>
<dbReference type="Pfam" id="PF13843">
    <property type="entry name" value="DDE_Tnp_1_7"/>
    <property type="match status" value="1"/>
</dbReference>